<accession>A0A642V4M8</accession>
<keyword evidence="3" id="KW-0677">Repeat</keyword>
<dbReference type="AlphaFoldDB" id="A0A642V4M8"/>
<protein>
    <recommendedName>
        <fullName evidence="9">Ribosomal RNA-processing protein 9</fullName>
    </recommendedName>
</protein>
<feature type="region of interest" description="Disordered" evidence="6">
    <location>
        <begin position="323"/>
        <end position="347"/>
    </location>
</feature>
<dbReference type="InterPro" id="IPR039241">
    <property type="entry name" value="Rrp9-like"/>
</dbReference>
<organism evidence="7 8">
    <name type="scientific">Trichomonascus ciferrii</name>
    <dbReference type="NCBI Taxonomy" id="44093"/>
    <lineage>
        <taxon>Eukaryota</taxon>
        <taxon>Fungi</taxon>
        <taxon>Dikarya</taxon>
        <taxon>Ascomycota</taxon>
        <taxon>Saccharomycotina</taxon>
        <taxon>Dipodascomycetes</taxon>
        <taxon>Dipodascales</taxon>
        <taxon>Trichomonascaceae</taxon>
        <taxon>Trichomonascus</taxon>
        <taxon>Trichomonascus ciferrii complex</taxon>
    </lineage>
</organism>
<dbReference type="PANTHER" id="PTHR19865:SF0">
    <property type="entry name" value="U3 SMALL NUCLEOLAR RNA-INTERACTING PROTEIN 2"/>
    <property type="match status" value="1"/>
</dbReference>
<dbReference type="SMART" id="SM00320">
    <property type="entry name" value="WD40"/>
    <property type="match status" value="5"/>
</dbReference>
<feature type="region of interest" description="Disordered" evidence="6">
    <location>
        <begin position="1"/>
        <end position="73"/>
    </location>
</feature>
<evidence type="ECO:0000313" key="7">
    <source>
        <dbReference type="EMBL" id="KAA8912130.1"/>
    </source>
</evidence>
<sequence>MVDSFFSKPSKKRSGGRQSRQQSKPAAASKRSRPESDEEISGSDSEDEDVSMEDVEETGSQDEDEEHADETAADKRRRLAKQYLENLQHEEELGGFDAADLDRDIIARRLKEDVAEEQGKVYKFIADKLNLSMVSPQDKTVKTHQLNAYGLTGVAVKFPFAYTVSKDLQLVKWDVSKPLKPRRTKFVRGRKKEDSGHNDEITCVAVSPDGKYVVTGGKDKKIVVWSAENLAPVRVFDTRDRKGVVTGLAFRRGTNELYASCADLKVRTYNLDQLAQVEILFGHQDEVQDISALGQERCVTVGSRDRTAIIWKITEESRLTFRGGDTSASKKRRKVDDDDDEMANGSVKSYEPVVEGSIDCCSMIDDQLFVTGSDNGNISLWSTNKKKPVYVARECHGRDDPMTPAMASAETDPNAVPSPEPQPRYITSIYAIPFSNVFFSGSWSGEIKIWQLDDDLRKFHQIGSVPGVKGIVNRITVQESGPRNKETYNLFAALSKEPRLGRWLKVKGGKNGLLTAVIETKRP</sequence>
<proteinExistence type="predicted"/>
<evidence type="ECO:0000313" key="8">
    <source>
        <dbReference type="Proteomes" id="UP000761534"/>
    </source>
</evidence>
<dbReference type="PROSITE" id="PS50082">
    <property type="entry name" value="WD_REPEATS_2"/>
    <property type="match status" value="2"/>
</dbReference>
<evidence type="ECO:0000256" key="3">
    <source>
        <dbReference type="ARBA" id="ARBA00022737"/>
    </source>
</evidence>
<dbReference type="InterPro" id="IPR001680">
    <property type="entry name" value="WD40_rpt"/>
</dbReference>
<keyword evidence="4" id="KW-0539">Nucleus</keyword>
<dbReference type="GO" id="GO:0032040">
    <property type="term" value="C:small-subunit processome"/>
    <property type="evidence" value="ECO:0007669"/>
    <property type="project" value="TreeGrafter"/>
</dbReference>
<dbReference type="VEuPathDB" id="FungiDB:TRICI_003595"/>
<evidence type="ECO:0000256" key="2">
    <source>
        <dbReference type="ARBA" id="ARBA00022574"/>
    </source>
</evidence>
<reference evidence="7" key="1">
    <citation type="journal article" date="2019" name="G3 (Bethesda)">
        <title>Genome Assemblies of Two Rare Opportunistic Yeast Pathogens: Diutina rugosa (syn. Candida rugosa) and Trichomonascus ciferrii (syn. Candida ciferrii).</title>
        <authorList>
            <person name="Mixao V."/>
            <person name="Saus E."/>
            <person name="Hansen A.P."/>
            <person name="Lass-Florl C."/>
            <person name="Gabaldon T."/>
        </authorList>
    </citation>
    <scope>NUCLEOTIDE SEQUENCE</scope>
    <source>
        <strain evidence="7">CBS 4856</strain>
    </source>
</reference>
<dbReference type="OrthoDB" id="189968at2759"/>
<feature type="repeat" description="WD" evidence="5">
    <location>
        <begin position="194"/>
        <end position="235"/>
    </location>
</feature>
<evidence type="ECO:0000256" key="4">
    <source>
        <dbReference type="ARBA" id="ARBA00023242"/>
    </source>
</evidence>
<comment type="caution">
    <text evidence="7">The sequence shown here is derived from an EMBL/GenBank/DDBJ whole genome shotgun (WGS) entry which is preliminary data.</text>
</comment>
<comment type="subcellular location">
    <subcellularLocation>
        <location evidence="1">Nucleus</location>
    </subcellularLocation>
</comment>
<dbReference type="Pfam" id="PF00400">
    <property type="entry name" value="WD40"/>
    <property type="match status" value="4"/>
</dbReference>
<evidence type="ECO:0008006" key="9">
    <source>
        <dbReference type="Google" id="ProtNLM"/>
    </source>
</evidence>
<feature type="compositionally biased region" description="Acidic residues" evidence="6">
    <location>
        <begin position="36"/>
        <end position="68"/>
    </location>
</feature>
<name>A0A642V4M8_9ASCO</name>
<dbReference type="EMBL" id="SWFS01000264">
    <property type="protein sequence ID" value="KAA8912130.1"/>
    <property type="molecule type" value="Genomic_DNA"/>
</dbReference>
<keyword evidence="2 5" id="KW-0853">WD repeat</keyword>
<dbReference type="Gene3D" id="2.130.10.10">
    <property type="entry name" value="YVTN repeat-like/Quinoprotein amine dehydrogenase"/>
    <property type="match status" value="1"/>
</dbReference>
<keyword evidence="8" id="KW-1185">Reference proteome</keyword>
<evidence type="ECO:0000256" key="1">
    <source>
        <dbReference type="ARBA" id="ARBA00004123"/>
    </source>
</evidence>
<dbReference type="PROSITE" id="PS50294">
    <property type="entry name" value="WD_REPEATS_REGION"/>
    <property type="match status" value="1"/>
</dbReference>
<dbReference type="PANTHER" id="PTHR19865">
    <property type="entry name" value="U3 SMALL NUCLEOLAR RNA INTERACTING PROTEIN 2"/>
    <property type="match status" value="1"/>
</dbReference>
<evidence type="ECO:0000256" key="6">
    <source>
        <dbReference type="SAM" id="MobiDB-lite"/>
    </source>
</evidence>
<feature type="repeat" description="WD" evidence="5">
    <location>
        <begin position="280"/>
        <end position="321"/>
    </location>
</feature>
<dbReference type="Proteomes" id="UP000761534">
    <property type="component" value="Unassembled WGS sequence"/>
</dbReference>
<evidence type="ECO:0000256" key="5">
    <source>
        <dbReference type="PROSITE-ProRule" id="PRU00221"/>
    </source>
</evidence>
<gene>
    <name evidence="7" type="ORF">TRICI_003595</name>
</gene>
<dbReference type="SUPFAM" id="SSF50978">
    <property type="entry name" value="WD40 repeat-like"/>
    <property type="match status" value="1"/>
</dbReference>
<dbReference type="GO" id="GO:0034511">
    <property type="term" value="F:U3 snoRNA binding"/>
    <property type="evidence" value="ECO:0007669"/>
    <property type="project" value="InterPro"/>
</dbReference>
<dbReference type="InterPro" id="IPR036322">
    <property type="entry name" value="WD40_repeat_dom_sf"/>
</dbReference>
<dbReference type="InterPro" id="IPR015943">
    <property type="entry name" value="WD40/YVTN_repeat-like_dom_sf"/>
</dbReference>